<dbReference type="NCBIfam" id="TIGR02669">
    <property type="entry name" value="SpoIID_LytB"/>
    <property type="match status" value="1"/>
</dbReference>
<keyword evidence="1" id="KW-0472">Membrane</keyword>
<dbReference type="PANTHER" id="PTHR30032">
    <property type="entry name" value="N-ACETYLMURAMOYL-L-ALANINE AMIDASE-RELATED"/>
    <property type="match status" value="1"/>
</dbReference>
<organism evidence="3 4">
    <name type="scientific">Anaerotignum lactatifermentans DSM 14214</name>
    <dbReference type="NCBI Taxonomy" id="1121323"/>
    <lineage>
        <taxon>Bacteria</taxon>
        <taxon>Bacillati</taxon>
        <taxon>Bacillota</taxon>
        <taxon>Clostridia</taxon>
        <taxon>Lachnospirales</taxon>
        <taxon>Anaerotignaceae</taxon>
        <taxon>Anaerotignum</taxon>
    </lineage>
</organism>
<sequence>MVKKVLGVLVGYVLLAVIVIPLLVTAIFGGFRTEAVTEAKNLFGPADYLQILRPEHTELEEYVQGVVSAEMPALFPMEALKAQAVAARTYQVRKMEEAGSDAVLYDVGQAYADTAAQKEKWGEHYEEYAARVSQAVEETAGEIMVYEGEPILAVFHAQSAGKTEDSENVWVQEIPYLRSVDSSGDLSAPDNTVTETLSAQTVWEKLSALGDLSVSAVELDFSGIQRSEAGYIQQIQAGNLTLTGLEVRTALGLRSADFTVQRQGEDFVFTTKGYGHGAGMSQYGAKALAEEGMDYHEILSHYYTGISFEKTA</sequence>
<feature type="transmembrane region" description="Helical" evidence="1">
    <location>
        <begin position="6"/>
        <end position="31"/>
    </location>
</feature>
<dbReference type="PANTHER" id="PTHR30032:SF4">
    <property type="entry name" value="AMIDASE ENHANCER"/>
    <property type="match status" value="1"/>
</dbReference>
<protein>
    <submittedName>
        <fullName evidence="3">Stage II sporulation protein D</fullName>
    </submittedName>
</protein>
<dbReference type="Pfam" id="PF08486">
    <property type="entry name" value="SpoIID"/>
    <property type="match status" value="1"/>
</dbReference>
<feature type="domain" description="Sporulation stage II protein D amidase enhancer LytB N-terminal" evidence="2">
    <location>
        <begin position="55"/>
        <end position="146"/>
    </location>
</feature>
<dbReference type="GO" id="GO:0030288">
    <property type="term" value="C:outer membrane-bounded periplasmic space"/>
    <property type="evidence" value="ECO:0007669"/>
    <property type="project" value="TreeGrafter"/>
</dbReference>
<dbReference type="EMBL" id="FRAH01000007">
    <property type="protein sequence ID" value="SHJ85713.1"/>
    <property type="molecule type" value="Genomic_DNA"/>
</dbReference>
<reference evidence="3 4" key="1">
    <citation type="submission" date="2016-11" db="EMBL/GenBank/DDBJ databases">
        <authorList>
            <person name="Jaros S."/>
            <person name="Januszkiewicz K."/>
            <person name="Wedrychowicz H."/>
        </authorList>
    </citation>
    <scope>NUCLEOTIDE SEQUENCE [LARGE SCALE GENOMIC DNA]</scope>
    <source>
        <strain evidence="3 4">DSM 14214</strain>
    </source>
</reference>
<dbReference type="NCBIfam" id="TIGR02870">
    <property type="entry name" value="spore_II_D"/>
    <property type="match status" value="1"/>
</dbReference>
<dbReference type="AlphaFoldDB" id="A0A1M6MR05"/>
<dbReference type="GO" id="GO:0030435">
    <property type="term" value="P:sporulation resulting in formation of a cellular spore"/>
    <property type="evidence" value="ECO:0007669"/>
    <property type="project" value="InterPro"/>
</dbReference>
<gene>
    <name evidence="3" type="ORF">SAMN02745138_00663</name>
</gene>
<evidence type="ECO:0000313" key="4">
    <source>
        <dbReference type="Proteomes" id="UP000183975"/>
    </source>
</evidence>
<accession>A0A1M6MR05</accession>
<evidence type="ECO:0000256" key="1">
    <source>
        <dbReference type="SAM" id="Phobius"/>
    </source>
</evidence>
<proteinExistence type="predicted"/>
<dbReference type="InterPro" id="IPR014225">
    <property type="entry name" value="Spore_II_D_firmicutes"/>
</dbReference>
<keyword evidence="1" id="KW-0812">Transmembrane</keyword>
<keyword evidence="1" id="KW-1133">Transmembrane helix</keyword>
<dbReference type="RefSeq" id="WP_084730539.1">
    <property type="nucleotide sequence ID" value="NZ_FRAH01000007.1"/>
</dbReference>
<dbReference type="InterPro" id="IPR051922">
    <property type="entry name" value="Bact_Sporulation_Assoc"/>
</dbReference>
<evidence type="ECO:0000259" key="2">
    <source>
        <dbReference type="Pfam" id="PF08486"/>
    </source>
</evidence>
<dbReference type="Proteomes" id="UP000183975">
    <property type="component" value="Unassembled WGS sequence"/>
</dbReference>
<dbReference type="InterPro" id="IPR013693">
    <property type="entry name" value="SpoIID/LytB_N"/>
</dbReference>
<keyword evidence="4" id="KW-1185">Reference proteome</keyword>
<dbReference type="OrthoDB" id="9794671at2"/>
<evidence type="ECO:0000313" key="3">
    <source>
        <dbReference type="EMBL" id="SHJ85713.1"/>
    </source>
</evidence>
<dbReference type="InterPro" id="IPR013486">
    <property type="entry name" value="SpoIID/LytB"/>
</dbReference>
<name>A0A1M6MR05_9FIRM</name>